<dbReference type="Pfam" id="PF00005">
    <property type="entry name" value="ABC_tran"/>
    <property type="match status" value="1"/>
</dbReference>
<evidence type="ECO:0000313" key="6">
    <source>
        <dbReference type="Proteomes" id="UP001596383"/>
    </source>
</evidence>
<keyword evidence="2" id="KW-0547">Nucleotide-binding</keyword>
<dbReference type="PANTHER" id="PTHR45772:SF7">
    <property type="entry name" value="AMINO ACID ABC TRANSPORTER ATP-BINDING PROTEIN"/>
    <property type="match status" value="1"/>
</dbReference>
<dbReference type="InterPro" id="IPR032823">
    <property type="entry name" value="BCA_ABC_TP_C"/>
</dbReference>
<evidence type="ECO:0000256" key="3">
    <source>
        <dbReference type="ARBA" id="ARBA00022840"/>
    </source>
</evidence>
<name>A0ABD5SNG6_9EURY</name>
<dbReference type="InterPro" id="IPR027417">
    <property type="entry name" value="P-loop_NTPase"/>
</dbReference>
<dbReference type="Proteomes" id="UP001596383">
    <property type="component" value="Unassembled WGS sequence"/>
</dbReference>
<dbReference type="Pfam" id="PF12399">
    <property type="entry name" value="BCA_ABC_TP_C"/>
    <property type="match status" value="1"/>
</dbReference>
<evidence type="ECO:0000256" key="1">
    <source>
        <dbReference type="ARBA" id="ARBA00022448"/>
    </source>
</evidence>
<keyword evidence="3 5" id="KW-0067">ATP-binding</keyword>
<dbReference type="EMBL" id="JBHSWV010000271">
    <property type="protein sequence ID" value="MFC6766588.1"/>
    <property type="molecule type" value="Genomic_DNA"/>
</dbReference>
<comment type="caution">
    <text evidence="5">The sequence shown here is derived from an EMBL/GenBank/DDBJ whole genome shotgun (WGS) entry which is preliminary data.</text>
</comment>
<keyword evidence="6" id="KW-1185">Reference proteome</keyword>
<dbReference type="PROSITE" id="PS50893">
    <property type="entry name" value="ABC_TRANSPORTER_2"/>
    <property type="match status" value="1"/>
</dbReference>
<organism evidence="5 6">
    <name type="scientific">Natrinema soli</name>
    <dbReference type="NCBI Taxonomy" id="1930624"/>
    <lineage>
        <taxon>Archaea</taxon>
        <taxon>Methanobacteriati</taxon>
        <taxon>Methanobacteriota</taxon>
        <taxon>Stenosarchaea group</taxon>
        <taxon>Halobacteria</taxon>
        <taxon>Halobacteriales</taxon>
        <taxon>Natrialbaceae</taxon>
        <taxon>Natrinema</taxon>
    </lineage>
</organism>
<evidence type="ECO:0000259" key="4">
    <source>
        <dbReference type="PROSITE" id="PS50893"/>
    </source>
</evidence>
<gene>
    <name evidence="5" type="ORF">ACFQE6_16800</name>
</gene>
<reference evidence="5 6" key="1">
    <citation type="journal article" date="2019" name="Int. J. Syst. Evol. Microbiol.">
        <title>The Global Catalogue of Microorganisms (GCM) 10K type strain sequencing project: providing services to taxonomists for standard genome sequencing and annotation.</title>
        <authorList>
            <consortium name="The Broad Institute Genomics Platform"/>
            <consortium name="The Broad Institute Genome Sequencing Center for Infectious Disease"/>
            <person name="Wu L."/>
            <person name="Ma J."/>
        </authorList>
    </citation>
    <scope>NUCLEOTIDE SEQUENCE [LARGE SCALE GENOMIC DNA]</scope>
    <source>
        <strain evidence="5 6">LMG 29247</strain>
    </source>
</reference>
<dbReference type="InterPro" id="IPR003593">
    <property type="entry name" value="AAA+_ATPase"/>
</dbReference>
<dbReference type="PANTHER" id="PTHR45772">
    <property type="entry name" value="CONSERVED COMPONENT OF ABC TRANSPORTER FOR NATURAL AMINO ACIDS-RELATED"/>
    <property type="match status" value="1"/>
</dbReference>
<evidence type="ECO:0000256" key="2">
    <source>
        <dbReference type="ARBA" id="ARBA00022741"/>
    </source>
</evidence>
<dbReference type="AlphaFoldDB" id="A0ABD5SNG6"/>
<evidence type="ECO:0000313" key="5">
    <source>
        <dbReference type="EMBL" id="MFC6766588.1"/>
    </source>
</evidence>
<accession>A0ABD5SNG6</accession>
<dbReference type="InterPro" id="IPR003439">
    <property type="entry name" value="ABC_transporter-like_ATP-bd"/>
</dbReference>
<proteinExistence type="predicted"/>
<feature type="domain" description="ABC transporter" evidence="4">
    <location>
        <begin position="2"/>
        <end position="238"/>
    </location>
</feature>
<keyword evidence="1" id="KW-0813">Transport</keyword>
<dbReference type="InterPro" id="IPR051120">
    <property type="entry name" value="ABC_AA/LPS_Transport"/>
</dbReference>
<sequence>MLTVSGVTKRFGGLTAVDDVSLGIDRNEIVGLIGPNGAGKTTLFNTIAGVYAPVTGSITFRGDELIGKGPHEIARHGITRTFQTARTFNESTVIDNVLAGAVFGKEDPDSLADERENVRQYLEFIGLDGKAEEDASSLTIAHRKQLELARALASEPELILVDEIGSGLTPTELDELSRNLRQIRNEFGISVFWIEHVMDAIMNATDRIIVLNQGKKIADGTPTQIQQDSRVAEAYLGGAEA</sequence>
<dbReference type="GO" id="GO:0005524">
    <property type="term" value="F:ATP binding"/>
    <property type="evidence" value="ECO:0007669"/>
    <property type="project" value="UniProtKB-KW"/>
</dbReference>
<dbReference type="Gene3D" id="3.40.50.300">
    <property type="entry name" value="P-loop containing nucleotide triphosphate hydrolases"/>
    <property type="match status" value="1"/>
</dbReference>
<dbReference type="RefSeq" id="WP_273739543.1">
    <property type="nucleotide sequence ID" value="NZ_JAQIVI010000271.1"/>
</dbReference>
<dbReference type="CDD" id="cd03219">
    <property type="entry name" value="ABC_Mj1267_LivG_branched"/>
    <property type="match status" value="1"/>
</dbReference>
<dbReference type="SUPFAM" id="SSF52540">
    <property type="entry name" value="P-loop containing nucleoside triphosphate hydrolases"/>
    <property type="match status" value="1"/>
</dbReference>
<dbReference type="SMART" id="SM00382">
    <property type="entry name" value="AAA"/>
    <property type="match status" value="1"/>
</dbReference>
<protein>
    <submittedName>
        <fullName evidence="5">ABC transporter ATP-binding protein</fullName>
    </submittedName>
</protein>